<dbReference type="Proteomes" id="UP000245461">
    <property type="component" value="Unassembled WGS sequence"/>
</dbReference>
<dbReference type="AlphaFoldDB" id="A0A317EG19"/>
<dbReference type="GO" id="GO:0004674">
    <property type="term" value="F:protein serine/threonine kinase activity"/>
    <property type="evidence" value="ECO:0007669"/>
    <property type="project" value="UniProtKB-KW"/>
</dbReference>
<dbReference type="OrthoDB" id="8326226at2"/>
<dbReference type="GO" id="GO:0005524">
    <property type="term" value="F:ATP binding"/>
    <property type="evidence" value="ECO:0007669"/>
    <property type="project" value="InterPro"/>
</dbReference>
<name>A0A317EG19_9PROT</name>
<sequence>MSAPVTLLLHATCVALGARGVLLRGPSGAGKSDLALRLVDRGAWLVADDQVELTVEAGTLVARCPAAIRGLLEVRGLGLVDMPATRSVPLALVADLVPPADVPRLPADERVSLADINLSRIALNPFEHSAPIKLEMALALACGSLEVKR</sequence>
<evidence type="ECO:0000313" key="2">
    <source>
        <dbReference type="EMBL" id="PWR25030.1"/>
    </source>
</evidence>
<dbReference type="CDD" id="cd01918">
    <property type="entry name" value="HprK_C"/>
    <property type="match status" value="1"/>
</dbReference>
<keyword evidence="3" id="KW-1185">Reference proteome</keyword>
<keyword evidence="2" id="KW-0418">Kinase</keyword>
<feature type="domain" description="HPr kinase/phosphorylase C-terminal" evidence="1">
    <location>
        <begin position="8"/>
        <end position="83"/>
    </location>
</feature>
<dbReference type="GO" id="GO:0000155">
    <property type="term" value="F:phosphorelay sensor kinase activity"/>
    <property type="evidence" value="ECO:0007669"/>
    <property type="project" value="InterPro"/>
</dbReference>
<dbReference type="InterPro" id="IPR027417">
    <property type="entry name" value="P-loop_NTPase"/>
</dbReference>
<dbReference type="Pfam" id="PF07475">
    <property type="entry name" value="Hpr_kinase_C"/>
    <property type="match status" value="1"/>
</dbReference>
<comment type="caution">
    <text evidence="2">The sequence shown here is derived from an EMBL/GenBank/DDBJ whole genome shotgun (WGS) entry which is preliminary data.</text>
</comment>
<dbReference type="InterPro" id="IPR011104">
    <property type="entry name" value="Hpr_kin/Pase_C"/>
</dbReference>
<organism evidence="2 3">
    <name type="scientific">Zavarzinia aquatilis</name>
    <dbReference type="NCBI Taxonomy" id="2211142"/>
    <lineage>
        <taxon>Bacteria</taxon>
        <taxon>Pseudomonadati</taxon>
        <taxon>Pseudomonadota</taxon>
        <taxon>Alphaproteobacteria</taxon>
        <taxon>Rhodospirillales</taxon>
        <taxon>Zavarziniaceae</taxon>
        <taxon>Zavarzinia</taxon>
    </lineage>
</organism>
<proteinExistence type="predicted"/>
<keyword evidence="2" id="KW-0723">Serine/threonine-protein kinase</keyword>
<dbReference type="GO" id="GO:0006109">
    <property type="term" value="P:regulation of carbohydrate metabolic process"/>
    <property type="evidence" value="ECO:0007669"/>
    <property type="project" value="InterPro"/>
</dbReference>
<dbReference type="PANTHER" id="PTHR30305:SF1">
    <property type="entry name" value="HPR KINASE_PHOSPHORYLASE"/>
    <property type="match status" value="1"/>
</dbReference>
<reference evidence="2 3" key="1">
    <citation type="submission" date="2018-05" db="EMBL/GenBank/DDBJ databases">
        <title>Zavarzinia sp. HR-AS.</title>
        <authorList>
            <person name="Lee Y."/>
            <person name="Jeon C.O."/>
        </authorList>
    </citation>
    <scope>NUCLEOTIDE SEQUENCE [LARGE SCALE GENOMIC DNA]</scope>
    <source>
        <strain evidence="2 3">HR-AS</strain>
    </source>
</reference>
<dbReference type="EMBL" id="QGLE01000002">
    <property type="protein sequence ID" value="PWR25030.1"/>
    <property type="molecule type" value="Genomic_DNA"/>
</dbReference>
<gene>
    <name evidence="2" type="ORF">DKG74_04480</name>
</gene>
<dbReference type="SUPFAM" id="SSF53795">
    <property type="entry name" value="PEP carboxykinase-like"/>
    <property type="match status" value="1"/>
</dbReference>
<dbReference type="Gene3D" id="3.40.50.300">
    <property type="entry name" value="P-loop containing nucleotide triphosphate hydrolases"/>
    <property type="match status" value="1"/>
</dbReference>
<keyword evidence="2" id="KW-0808">Transferase</keyword>
<accession>A0A317EG19</accession>
<dbReference type="PANTHER" id="PTHR30305">
    <property type="entry name" value="PROTEIN YJDM-RELATED"/>
    <property type="match status" value="1"/>
</dbReference>
<evidence type="ECO:0000313" key="3">
    <source>
        <dbReference type="Proteomes" id="UP000245461"/>
    </source>
</evidence>
<dbReference type="RefSeq" id="WP_109903067.1">
    <property type="nucleotide sequence ID" value="NZ_QGLE01000002.1"/>
</dbReference>
<evidence type="ECO:0000259" key="1">
    <source>
        <dbReference type="Pfam" id="PF07475"/>
    </source>
</evidence>
<protein>
    <submittedName>
        <fullName evidence="2">Serine/threonine protein kinase</fullName>
    </submittedName>
</protein>